<reference evidence="1" key="1">
    <citation type="journal article" date="2017" name="Nature">
        <title>The sunflower genome provides insights into oil metabolism, flowering and Asterid evolution.</title>
        <authorList>
            <person name="Badouin H."/>
            <person name="Gouzy J."/>
            <person name="Grassa C.J."/>
            <person name="Murat F."/>
            <person name="Staton S.E."/>
            <person name="Cottret L."/>
            <person name="Lelandais-Briere C."/>
            <person name="Owens G.L."/>
            <person name="Carrere S."/>
            <person name="Mayjonade B."/>
            <person name="Legrand L."/>
            <person name="Gill N."/>
            <person name="Kane N.C."/>
            <person name="Bowers J.E."/>
            <person name="Hubner S."/>
            <person name="Bellec A."/>
            <person name="Berard A."/>
            <person name="Berges H."/>
            <person name="Blanchet N."/>
            <person name="Boniface M.C."/>
            <person name="Brunel D."/>
            <person name="Catrice O."/>
            <person name="Chaidir N."/>
            <person name="Claudel C."/>
            <person name="Donnadieu C."/>
            <person name="Faraut T."/>
            <person name="Fievet G."/>
            <person name="Helmstetter N."/>
            <person name="King M."/>
            <person name="Knapp S.J."/>
            <person name="Lai Z."/>
            <person name="Le Paslier M.C."/>
            <person name="Lippi Y."/>
            <person name="Lorenzon L."/>
            <person name="Mandel J.R."/>
            <person name="Marage G."/>
            <person name="Marchand G."/>
            <person name="Marquand E."/>
            <person name="Bret-Mestries E."/>
            <person name="Morien E."/>
            <person name="Nambeesan S."/>
            <person name="Nguyen T."/>
            <person name="Pegot-Espagnet P."/>
            <person name="Pouilly N."/>
            <person name="Raftis F."/>
            <person name="Sallet E."/>
            <person name="Schiex T."/>
            <person name="Thomas J."/>
            <person name="Vandecasteele C."/>
            <person name="Vares D."/>
            <person name="Vear F."/>
            <person name="Vautrin S."/>
            <person name="Crespi M."/>
            <person name="Mangin B."/>
            <person name="Burke J.M."/>
            <person name="Salse J."/>
            <person name="Munos S."/>
            <person name="Vincourt P."/>
            <person name="Rieseberg L.H."/>
            <person name="Langlade N.B."/>
        </authorList>
    </citation>
    <scope>NUCLEOTIDE SEQUENCE</scope>
    <source>
        <tissue evidence="1">Leaves</tissue>
    </source>
</reference>
<gene>
    <name evidence="1" type="ORF">HanXRQr2_Chr10g0444281</name>
</gene>
<dbReference type="Proteomes" id="UP000215914">
    <property type="component" value="Unassembled WGS sequence"/>
</dbReference>
<dbReference type="AlphaFoldDB" id="A0A9K3HYH1"/>
<comment type="caution">
    <text evidence="1">The sequence shown here is derived from an EMBL/GenBank/DDBJ whole genome shotgun (WGS) entry which is preliminary data.</text>
</comment>
<reference evidence="1" key="2">
    <citation type="submission" date="2020-06" db="EMBL/GenBank/DDBJ databases">
        <title>Helianthus annuus Genome sequencing and assembly Release 2.</title>
        <authorList>
            <person name="Gouzy J."/>
            <person name="Langlade N."/>
            <person name="Munos S."/>
        </authorList>
    </citation>
    <scope>NUCLEOTIDE SEQUENCE</scope>
    <source>
        <tissue evidence="1">Leaves</tissue>
    </source>
</reference>
<keyword evidence="2" id="KW-1185">Reference proteome</keyword>
<accession>A0A9K3HYH1</accession>
<proteinExistence type="predicted"/>
<dbReference type="Gramene" id="mRNA:HanXRQr2_Chr10g0444281">
    <property type="protein sequence ID" value="CDS:HanXRQr2_Chr10g0444281.1"/>
    <property type="gene ID" value="HanXRQr2_Chr10g0444281"/>
</dbReference>
<sequence>MYPQVIAEASSNIDLTFPASMDAQTSPIDPTPRNNNAAIRVLDRLHRHTIQTFREKDER</sequence>
<organism evidence="1 2">
    <name type="scientific">Helianthus annuus</name>
    <name type="common">Common sunflower</name>
    <dbReference type="NCBI Taxonomy" id="4232"/>
    <lineage>
        <taxon>Eukaryota</taxon>
        <taxon>Viridiplantae</taxon>
        <taxon>Streptophyta</taxon>
        <taxon>Embryophyta</taxon>
        <taxon>Tracheophyta</taxon>
        <taxon>Spermatophyta</taxon>
        <taxon>Magnoliopsida</taxon>
        <taxon>eudicotyledons</taxon>
        <taxon>Gunneridae</taxon>
        <taxon>Pentapetalae</taxon>
        <taxon>asterids</taxon>
        <taxon>campanulids</taxon>
        <taxon>Asterales</taxon>
        <taxon>Asteraceae</taxon>
        <taxon>Asteroideae</taxon>
        <taxon>Heliantheae alliance</taxon>
        <taxon>Heliantheae</taxon>
        <taxon>Helianthus</taxon>
    </lineage>
</organism>
<evidence type="ECO:0000313" key="2">
    <source>
        <dbReference type="Proteomes" id="UP000215914"/>
    </source>
</evidence>
<protein>
    <submittedName>
        <fullName evidence="1">Uncharacterized protein</fullName>
    </submittedName>
</protein>
<name>A0A9K3HYH1_HELAN</name>
<dbReference type="EMBL" id="MNCJ02000325">
    <property type="protein sequence ID" value="KAF5786715.1"/>
    <property type="molecule type" value="Genomic_DNA"/>
</dbReference>
<evidence type="ECO:0000313" key="1">
    <source>
        <dbReference type="EMBL" id="KAF5786715.1"/>
    </source>
</evidence>